<evidence type="ECO:0000256" key="5">
    <source>
        <dbReference type="SAM" id="MobiDB-lite"/>
    </source>
</evidence>
<dbReference type="PRINTS" id="PR00455">
    <property type="entry name" value="HTHTETR"/>
</dbReference>
<evidence type="ECO:0000256" key="1">
    <source>
        <dbReference type="ARBA" id="ARBA00023015"/>
    </source>
</evidence>
<gene>
    <name evidence="7" type="ORF">SM116_06885</name>
</gene>
<feature type="domain" description="HTH tetR-type" evidence="6">
    <location>
        <begin position="26"/>
        <end position="85"/>
    </location>
</feature>
<dbReference type="InterPro" id="IPR001647">
    <property type="entry name" value="HTH_TetR"/>
</dbReference>
<evidence type="ECO:0000256" key="2">
    <source>
        <dbReference type="ARBA" id="ARBA00023125"/>
    </source>
</evidence>
<dbReference type="Gene3D" id="1.10.357.10">
    <property type="entry name" value="Tetracycline Repressor, domain 2"/>
    <property type="match status" value="1"/>
</dbReference>
<dbReference type="InterPro" id="IPR009057">
    <property type="entry name" value="Homeodomain-like_sf"/>
</dbReference>
<dbReference type="SUPFAM" id="SSF46689">
    <property type="entry name" value="Homeodomain-like"/>
    <property type="match status" value="1"/>
</dbReference>
<evidence type="ECO:0000259" key="6">
    <source>
        <dbReference type="PROSITE" id="PS50977"/>
    </source>
</evidence>
<keyword evidence="3" id="KW-0804">Transcription</keyword>
<name>A0ABZ0SPE8_9MICO</name>
<feature type="DNA-binding region" description="H-T-H motif" evidence="4">
    <location>
        <begin position="48"/>
        <end position="67"/>
    </location>
</feature>
<feature type="region of interest" description="Disordered" evidence="5">
    <location>
        <begin position="1"/>
        <end position="27"/>
    </location>
</feature>
<protein>
    <submittedName>
        <fullName evidence="7">TetR/AcrR family transcriptional regulator</fullName>
    </submittedName>
</protein>
<organism evidence="7 8">
    <name type="scientific">Microbacterium rhizosphaerae</name>
    <dbReference type="NCBI Taxonomy" id="1678237"/>
    <lineage>
        <taxon>Bacteria</taxon>
        <taxon>Bacillati</taxon>
        <taxon>Actinomycetota</taxon>
        <taxon>Actinomycetes</taxon>
        <taxon>Micrococcales</taxon>
        <taxon>Microbacteriaceae</taxon>
        <taxon>Microbacterium</taxon>
    </lineage>
</organism>
<sequence>MIDVSTESESGADAAARTRAQPMAPDDRRRMIAEQAVPLFLEHGAALTTRQLADELGIAEGTIFRAFGDKDSLVRAAVQTFMEQSQARMADGLVDPALPLEEKVALLVHGTRIWMQNMFRMVALVPREDIPQIMHRPRDDEYQTAIAAAFETDADRLTIPVDRLAAIMSIAGVAANARRFGDAQGLTDEELVHFILYGIAGEPRGGTDGGKD</sequence>
<evidence type="ECO:0000313" key="7">
    <source>
        <dbReference type="EMBL" id="WPR91013.1"/>
    </source>
</evidence>
<evidence type="ECO:0000313" key="8">
    <source>
        <dbReference type="Proteomes" id="UP001323798"/>
    </source>
</evidence>
<dbReference type="PROSITE" id="PS50977">
    <property type="entry name" value="HTH_TETR_2"/>
    <property type="match status" value="1"/>
</dbReference>
<dbReference type="RefSeq" id="WP_320943716.1">
    <property type="nucleotide sequence ID" value="NZ_BAABEU010000004.1"/>
</dbReference>
<dbReference type="PANTHER" id="PTHR30055:SF234">
    <property type="entry name" value="HTH-TYPE TRANSCRIPTIONAL REGULATOR BETI"/>
    <property type="match status" value="1"/>
</dbReference>
<dbReference type="PANTHER" id="PTHR30055">
    <property type="entry name" value="HTH-TYPE TRANSCRIPTIONAL REGULATOR RUTR"/>
    <property type="match status" value="1"/>
</dbReference>
<dbReference type="Pfam" id="PF00440">
    <property type="entry name" value="TetR_N"/>
    <property type="match status" value="1"/>
</dbReference>
<dbReference type="InterPro" id="IPR050109">
    <property type="entry name" value="HTH-type_TetR-like_transc_reg"/>
</dbReference>
<evidence type="ECO:0000256" key="3">
    <source>
        <dbReference type="ARBA" id="ARBA00023163"/>
    </source>
</evidence>
<accession>A0ABZ0SPE8</accession>
<evidence type="ECO:0000256" key="4">
    <source>
        <dbReference type="PROSITE-ProRule" id="PRU00335"/>
    </source>
</evidence>
<keyword evidence="2 4" id="KW-0238">DNA-binding</keyword>
<reference evidence="7 8" key="1">
    <citation type="submission" date="2023-11" db="EMBL/GenBank/DDBJ databases">
        <title>Genome sequence of Microbacterium rhizosphaerae KACC 19337.</title>
        <authorList>
            <person name="Choi H."/>
            <person name="Kim S."/>
            <person name="Kim Y."/>
            <person name="Kwon S.-W."/>
            <person name="Heo J."/>
        </authorList>
    </citation>
    <scope>NUCLEOTIDE SEQUENCE [LARGE SCALE GENOMIC DNA]</scope>
    <source>
        <strain evidence="7 8">KACC 19337</strain>
    </source>
</reference>
<proteinExistence type="predicted"/>
<keyword evidence="8" id="KW-1185">Reference proteome</keyword>
<dbReference type="Proteomes" id="UP001323798">
    <property type="component" value="Chromosome"/>
</dbReference>
<dbReference type="EMBL" id="CP139368">
    <property type="protein sequence ID" value="WPR91013.1"/>
    <property type="molecule type" value="Genomic_DNA"/>
</dbReference>
<keyword evidence="1" id="KW-0805">Transcription regulation</keyword>